<dbReference type="PROSITE" id="PS50850">
    <property type="entry name" value="MFS"/>
    <property type="match status" value="1"/>
</dbReference>
<dbReference type="CDD" id="cd17355">
    <property type="entry name" value="MFS_YcxA_like"/>
    <property type="match status" value="1"/>
</dbReference>
<dbReference type="InterPro" id="IPR011701">
    <property type="entry name" value="MFS"/>
</dbReference>
<feature type="transmembrane region" description="Helical" evidence="4">
    <location>
        <begin position="162"/>
        <end position="180"/>
    </location>
</feature>
<dbReference type="SUPFAM" id="SSF103473">
    <property type="entry name" value="MFS general substrate transporter"/>
    <property type="match status" value="1"/>
</dbReference>
<evidence type="ECO:0000313" key="6">
    <source>
        <dbReference type="EMBL" id="PTQ74859.1"/>
    </source>
</evidence>
<organism evidence="6 7">
    <name type="scientific">Celeribacter persicus</name>
    <dbReference type="NCBI Taxonomy" id="1651082"/>
    <lineage>
        <taxon>Bacteria</taxon>
        <taxon>Pseudomonadati</taxon>
        <taxon>Pseudomonadota</taxon>
        <taxon>Alphaproteobacteria</taxon>
        <taxon>Rhodobacterales</taxon>
        <taxon>Roseobacteraceae</taxon>
        <taxon>Celeribacter</taxon>
    </lineage>
</organism>
<keyword evidence="7" id="KW-1185">Reference proteome</keyword>
<feature type="transmembrane region" description="Helical" evidence="4">
    <location>
        <begin position="377"/>
        <end position="396"/>
    </location>
</feature>
<dbReference type="EMBL" id="QAOH01000003">
    <property type="protein sequence ID" value="PTQ74859.1"/>
    <property type="molecule type" value="Genomic_DNA"/>
</dbReference>
<feature type="transmembrane region" description="Helical" evidence="4">
    <location>
        <begin position="408"/>
        <end position="427"/>
    </location>
</feature>
<reference evidence="6 7" key="1">
    <citation type="submission" date="2018-04" db="EMBL/GenBank/DDBJ databases">
        <title>Genomic Encyclopedia of Archaeal and Bacterial Type Strains, Phase II (KMG-II): from individual species to whole genera.</title>
        <authorList>
            <person name="Goeker M."/>
        </authorList>
    </citation>
    <scope>NUCLEOTIDE SEQUENCE [LARGE SCALE GENOMIC DNA]</scope>
    <source>
        <strain evidence="6 7">DSM 100434</strain>
    </source>
</reference>
<protein>
    <submittedName>
        <fullName evidence="6">Putative MFS family arabinose efflux permease</fullName>
    </submittedName>
</protein>
<feature type="transmembrane region" description="Helical" evidence="4">
    <location>
        <begin position="279"/>
        <end position="305"/>
    </location>
</feature>
<dbReference type="GO" id="GO:0022857">
    <property type="term" value="F:transmembrane transporter activity"/>
    <property type="evidence" value="ECO:0007669"/>
    <property type="project" value="InterPro"/>
</dbReference>
<sequence>MRIIAIIRLTAQGVFPDGAPKETNMSDTRTPLFTPVLIAGCIVIIVSFAIRASFGVFQIPIAEEFNWPRAEFSLAIAIQNLFWGIGQPIFGALAERIGDRKAIILGALTYAAGLVLSSFAVSPVAHQFYETLVGFGIAGTGFGVILAVVGRASSNENRSMSLAIATAAGSAGQVFGAPLAEWLLGFMSWQNVFLLFAASVLATLLALPMMRSPAMASKAELEESLGAILGKAFRDPSYTLIFLGFFSCGYQLAFITAHFPAMVTEMCGAIDPSGTLASLGVSTTSALGAISISLIGLANIGGTLLAGWLGNRFSKKYLLAGIYLGRTLAAALFIALPITPTSVLVFSVTMGALWLATVPLTSGLVAHIYGLRYMGTLYGIVFFSHQLGAFLGVWLGGRLYDLYGDYTAVWWVGVGVGAFSAIVHLPVKEVPLGKRALA</sequence>
<dbReference type="InterPro" id="IPR050327">
    <property type="entry name" value="Proton-linked_MCT"/>
</dbReference>
<keyword evidence="3 4" id="KW-0472">Membrane</keyword>
<feature type="domain" description="Major facilitator superfamily (MFS) profile" evidence="5">
    <location>
        <begin position="32"/>
        <end position="432"/>
    </location>
</feature>
<evidence type="ECO:0000256" key="2">
    <source>
        <dbReference type="ARBA" id="ARBA00022989"/>
    </source>
</evidence>
<feature type="transmembrane region" description="Helical" evidence="4">
    <location>
        <begin position="32"/>
        <end position="50"/>
    </location>
</feature>
<keyword evidence="2 4" id="KW-1133">Transmembrane helix</keyword>
<evidence type="ECO:0000256" key="1">
    <source>
        <dbReference type="ARBA" id="ARBA00022692"/>
    </source>
</evidence>
<proteinExistence type="predicted"/>
<dbReference type="InterPro" id="IPR036259">
    <property type="entry name" value="MFS_trans_sf"/>
</dbReference>
<feature type="transmembrane region" description="Helical" evidence="4">
    <location>
        <begin position="131"/>
        <end position="150"/>
    </location>
</feature>
<comment type="caution">
    <text evidence="6">The sequence shown here is derived from an EMBL/GenBank/DDBJ whole genome shotgun (WGS) entry which is preliminary data.</text>
</comment>
<feature type="transmembrane region" description="Helical" evidence="4">
    <location>
        <begin position="102"/>
        <end position="125"/>
    </location>
</feature>
<dbReference type="PANTHER" id="PTHR11360:SF284">
    <property type="entry name" value="EG:103B4.3 PROTEIN-RELATED"/>
    <property type="match status" value="1"/>
</dbReference>
<feature type="transmembrane region" description="Helical" evidence="4">
    <location>
        <begin position="344"/>
        <end position="365"/>
    </location>
</feature>
<dbReference type="PANTHER" id="PTHR11360">
    <property type="entry name" value="MONOCARBOXYLATE TRANSPORTER"/>
    <property type="match status" value="1"/>
</dbReference>
<keyword evidence="1 4" id="KW-0812">Transmembrane</keyword>
<dbReference type="Gene3D" id="1.20.1250.20">
    <property type="entry name" value="MFS general substrate transporter like domains"/>
    <property type="match status" value="1"/>
</dbReference>
<dbReference type="AlphaFoldDB" id="A0A2T5HTF3"/>
<evidence type="ECO:0000256" key="3">
    <source>
        <dbReference type="ARBA" id="ARBA00023136"/>
    </source>
</evidence>
<gene>
    <name evidence="6" type="ORF">C8N42_103150</name>
</gene>
<dbReference type="InterPro" id="IPR020846">
    <property type="entry name" value="MFS_dom"/>
</dbReference>
<feature type="transmembrane region" description="Helical" evidence="4">
    <location>
        <begin position="317"/>
        <end position="338"/>
    </location>
</feature>
<feature type="transmembrane region" description="Helical" evidence="4">
    <location>
        <begin position="238"/>
        <end position="259"/>
    </location>
</feature>
<evidence type="ECO:0000313" key="7">
    <source>
        <dbReference type="Proteomes" id="UP000244077"/>
    </source>
</evidence>
<dbReference type="Pfam" id="PF07690">
    <property type="entry name" value="MFS_1"/>
    <property type="match status" value="1"/>
</dbReference>
<name>A0A2T5HTF3_9RHOB</name>
<evidence type="ECO:0000259" key="5">
    <source>
        <dbReference type="PROSITE" id="PS50850"/>
    </source>
</evidence>
<evidence type="ECO:0000256" key="4">
    <source>
        <dbReference type="SAM" id="Phobius"/>
    </source>
</evidence>
<dbReference type="Proteomes" id="UP000244077">
    <property type="component" value="Unassembled WGS sequence"/>
</dbReference>
<feature type="transmembrane region" description="Helical" evidence="4">
    <location>
        <begin position="192"/>
        <end position="210"/>
    </location>
</feature>
<accession>A0A2T5HTF3</accession>